<dbReference type="Gene3D" id="3.40.630.30">
    <property type="match status" value="1"/>
</dbReference>
<evidence type="ECO:0000259" key="3">
    <source>
        <dbReference type="PROSITE" id="PS51186"/>
    </source>
</evidence>
<dbReference type="SUPFAM" id="SSF55729">
    <property type="entry name" value="Acyl-CoA N-acyltransferases (Nat)"/>
    <property type="match status" value="1"/>
</dbReference>
<dbReference type="InterPro" id="IPR000182">
    <property type="entry name" value="GNAT_dom"/>
</dbReference>
<dbReference type="CDD" id="cd04301">
    <property type="entry name" value="NAT_SF"/>
    <property type="match status" value="1"/>
</dbReference>
<reference evidence="5" key="2">
    <citation type="submission" date="2020-06" db="EMBL/GenBank/DDBJ databases">
        <title>Isolation of Planomicrobium glaciei.</title>
        <authorList>
            <person name="Malisova L."/>
            <person name="Safrankova R."/>
            <person name="Jakubu V."/>
            <person name="Spanelova P."/>
        </authorList>
    </citation>
    <scope>NUCLEOTIDE SEQUENCE [LARGE SCALE GENOMIC DNA]</scope>
    <source>
        <strain evidence="5">NRL-ATB46093</strain>
    </source>
</reference>
<keyword evidence="5" id="KW-1185">Reference proteome</keyword>
<keyword evidence="2" id="KW-0012">Acyltransferase</keyword>
<accession>A0A7H8QF36</accession>
<evidence type="ECO:0000256" key="1">
    <source>
        <dbReference type="ARBA" id="ARBA00022679"/>
    </source>
</evidence>
<dbReference type="GO" id="GO:0016747">
    <property type="term" value="F:acyltransferase activity, transferring groups other than amino-acyl groups"/>
    <property type="evidence" value="ECO:0007669"/>
    <property type="project" value="InterPro"/>
</dbReference>
<dbReference type="PANTHER" id="PTHR43877">
    <property type="entry name" value="AMINOALKYLPHOSPHONATE N-ACETYLTRANSFERASE-RELATED-RELATED"/>
    <property type="match status" value="1"/>
</dbReference>
<feature type="domain" description="N-acetyltransferase" evidence="3">
    <location>
        <begin position="18"/>
        <end position="172"/>
    </location>
</feature>
<dbReference type="PROSITE" id="PS51186">
    <property type="entry name" value="GNAT"/>
    <property type="match status" value="1"/>
</dbReference>
<reference evidence="4 5" key="1">
    <citation type="submission" date="2020-04" db="EMBL/GenBank/DDBJ databases">
        <authorList>
            <person name="Pajer P."/>
            <person name="Broz P."/>
        </authorList>
    </citation>
    <scope>NUCLEOTIDE SEQUENCE [LARGE SCALE GENOMIC DNA]</scope>
    <source>
        <strain evidence="5">NRL-ATB46093</strain>
    </source>
</reference>
<dbReference type="InterPro" id="IPR016181">
    <property type="entry name" value="Acyl_CoA_acyltransferase"/>
</dbReference>
<evidence type="ECO:0000313" key="4">
    <source>
        <dbReference type="EMBL" id="QKX52065.1"/>
    </source>
</evidence>
<dbReference type="EMBL" id="CP051177">
    <property type="protein sequence ID" value="QKX52065.1"/>
    <property type="molecule type" value="Genomic_DNA"/>
</dbReference>
<dbReference type="PANTHER" id="PTHR43877:SF2">
    <property type="entry name" value="AMINOALKYLPHOSPHONATE N-ACETYLTRANSFERASE-RELATED"/>
    <property type="match status" value="1"/>
</dbReference>
<dbReference type="Pfam" id="PF13673">
    <property type="entry name" value="Acetyltransf_10"/>
    <property type="match status" value="1"/>
</dbReference>
<proteinExistence type="predicted"/>
<dbReference type="AlphaFoldDB" id="A0A7H8QF36"/>
<keyword evidence="1 4" id="KW-0808">Transferase</keyword>
<gene>
    <name evidence="4" type="ORF">HF394_16605</name>
</gene>
<evidence type="ECO:0000313" key="5">
    <source>
        <dbReference type="Proteomes" id="UP000509222"/>
    </source>
</evidence>
<dbReference type="InterPro" id="IPR050832">
    <property type="entry name" value="Bact_Acetyltransf"/>
</dbReference>
<name>A0A7H8QF36_9BACL</name>
<protein>
    <submittedName>
        <fullName evidence="4">GNAT family N-acetyltransferase</fullName>
    </submittedName>
</protein>
<dbReference type="RefSeq" id="WP_176294909.1">
    <property type="nucleotide sequence ID" value="NZ_CP051177.1"/>
</dbReference>
<dbReference type="Proteomes" id="UP000509222">
    <property type="component" value="Chromosome"/>
</dbReference>
<organism evidence="4 5">
    <name type="scientific">Planococcus glaciei</name>
    <dbReference type="NCBI Taxonomy" id="459472"/>
    <lineage>
        <taxon>Bacteria</taxon>
        <taxon>Bacillati</taxon>
        <taxon>Bacillota</taxon>
        <taxon>Bacilli</taxon>
        <taxon>Bacillales</taxon>
        <taxon>Caryophanaceae</taxon>
        <taxon>Planococcus</taxon>
    </lineage>
</organism>
<sequence length="174" mass="19371">MSGHKSIDHLKGVEHLKAIIRKAQKKDIQAIQHVAKESWHDTYKELIPEAIQDQFLEQAYSDEMMAKRIDHSLFLVAESDSDVIGYAAAFQKDGQADLSAIYLLPEAKSNGIGTQLLEGVLEALDGVKELYVEVEKGNTSGETFYAAKGFSLVDEYEDDLFGHALQTKKMVLVI</sequence>
<evidence type="ECO:0000256" key="2">
    <source>
        <dbReference type="ARBA" id="ARBA00023315"/>
    </source>
</evidence>